<dbReference type="Proteomes" id="UP000182567">
    <property type="component" value="Plasmid unnamed1"/>
</dbReference>
<keyword evidence="2" id="KW-0614">Plasmid</keyword>
<evidence type="ECO:0000313" key="3">
    <source>
        <dbReference type="Proteomes" id="UP000182567"/>
    </source>
</evidence>
<reference evidence="3" key="1">
    <citation type="submission" date="2016-10" db="EMBL/GenBank/DDBJ databases">
        <title>Pseudomonas frederiksbergensis ERGS4:02 complete genome.</title>
        <authorList>
            <person name="Kumar R."/>
            <person name="Acharya V."/>
            <person name="Singh D."/>
        </authorList>
    </citation>
    <scope>NUCLEOTIDE SEQUENCE [LARGE SCALE GENOMIC DNA]</scope>
    <source>
        <strain evidence="3">ERGS4:02</strain>
        <plasmid evidence="3">Plasmid unnamed1</plasmid>
    </source>
</reference>
<name>A0A1J0EU28_9PSED</name>
<protein>
    <submittedName>
        <fullName evidence="2">Uncharacterized protein</fullName>
    </submittedName>
</protein>
<dbReference type="AlphaFoldDB" id="A0A1J0EU28"/>
<reference evidence="2" key="2">
    <citation type="journal article" date="2018" name="Genomics">
        <title>Complete genome sequence of Pseudomonas frederiksbergensis ERDD5:01 revealed genetic bases for survivability at high altitude ecosystem and bioprospection potential.</title>
        <authorList>
            <person name="Kumar R."/>
            <person name="Acharya V."/>
            <person name="Mukhia S."/>
            <person name="Singh D."/>
            <person name="Kumar S."/>
        </authorList>
    </citation>
    <scope>NUCLEOTIDE SEQUENCE</scope>
    <source>
        <strain evidence="2">ERDD5:01</strain>
        <plasmid evidence="2">unnamed1</plasmid>
    </source>
</reference>
<dbReference type="EMBL" id="CP017887">
    <property type="protein sequence ID" value="APC19367.1"/>
    <property type="molecule type" value="Genomic_DNA"/>
</dbReference>
<proteinExistence type="predicted"/>
<dbReference type="EMBL" id="CP017887">
    <property type="protein sequence ID" value="APC19650.1"/>
    <property type="molecule type" value="Genomic_DNA"/>
</dbReference>
<evidence type="ECO:0000313" key="1">
    <source>
        <dbReference type="EMBL" id="APC19367.1"/>
    </source>
</evidence>
<organism evidence="2 3">
    <name type="scientific">Pseudomonas frederiksbergensis</name>
    <dbReference type="NCBI Taxonomy" id="104087"/>
    <lineage>
        <taxon>Bacteria</taxon>
        <taxon>Pseudomonadati</taxon>
        <taxon>Pseudomonadota</taxon>
        <taxon>Gammaproteobacteria</taxon>
        <taxon>Pseudomonadales</taxon>
        <taxon>Pseudomonadaceae</taxon>
        <taxon>Pseudomonas</taxon>
    </lineage>
</organism>
<sequence>MVAGFDACTVRGTYFDCDPSYVPDFTEWDEEAVEGHDSANGYSHCWVSCEGLFIDICAAQFHPHERDKYRVVVVNQDSLDYQVDQ</sequence>
<gene>
    <name evidence="1" type="ORF">BLL42_26870</name>
    <name evidence="2" type="ORF">BLL42_28515</name>
</gene>
<evidence type="ECO:0000313" key="2">
    <source>
        <dbReference type="EMBL" id="APC19650.1"/>
    </source>
</evidence>
<geneLocation type="plasmid" evidence="2">
    <name>unnamed1</name>
</geneLocation>
<accession>A0A1J0EU28</accession>